<dbReference type="Pfam" id="PF20099">
    <property type="entry name" value="DUF6489"/>
    <property type="match status" value="1"/>
</dbReference>
<dbReference type="Proteomes" id="UP000264589">
    <property type="component" value="Unassembled WGS sequence"/>
</dbReference>
<dbReference type="AlphaFoldDB" id="A0A371RIZ8"/>
<gene>
    <name evidence="1" type="ORF">DX908_09215</name>
</gene>
<sequence length="84" mass="9185">MMKITFNVDCTPAEARAFFGLPDVQPVNDMIVSSMVERTKQNLDTLSDPKAFWERAMATGTGNMEAFQNMFAAGMKASGGSDKK</sequence>
<name>A0A371RIZ8_9PROT</name>
<proteinExistence type="predicted"/>
<protein>
    <submittedName>
        <fullName evidence="1">Uncharacterized protein</fullName>
    </submittedName>
</protein>
<dbReference type="InterPro" id="IPR045502">
    <property type="entry name" value="DUF6489"/>
</dbReference>
<dbReference type="RefSeq" id="WP_116392050.1">
    <property type="nucleotide sequence ID" value="NZ_QUQO01000001.1"/>
</dbReference>
<dbReference type="EMBL" id="QUQO01000001">
    <property type="protein sequence ID" value="RFB05418.1"/>
    <property type="molecule type" value="Genomic_DNA"/>
</dbReference>
<evidence type="ECO:0000313" key="1">
    <source>
        <dbReference type="EMBL" id="RFB05418.1"/>
    </source>
</evidence>
<comment type="caution">
    <text evidence="1">The sequence shown here is derived from an EMBL/GenBank/DDBJ whole genome shotgun (WGS) entry which is preliminary data.</text>
</comment>
<accession>A0A371RIZ8</accession>
<evidence type="ECO:0000313" key="2">
    <source>
        <dbReference type="Proteomes" id="UP000264589"/>
    </source>
</evidence>
<dbReference type="InParanoid" id="A0A371RIZ8"/>
<keyword evidence="2" id="KW-1185">Reference proteome</keyword>
<reference evidence="1 2" key="1">
    <citation type="submission" date="2018-08" db="EMBL/GenBank/DDBJ databases">
        <title>Parvularcula sp. SM1705, isolated from surface water of the South Sea China.</title>
        <authorList>
            <person name="Sun L."/>
        </authorList>
    </citation>
    <scope>NUCLEOTIDE SEQUENCE [LARGE SCALE GENOMIC DNA]</scope>
    <source>
        <strain evidence="1 2">SM1705</strain>
    </source>
</reference>
<organism evidence="1 2">
    <name type="scientific">Parvularcula marina</name>
    <dbReference type="NCBI Taxonomy" id="2292771"/>
    <lineage>
        <taxon>Bacteria</taxon>
        <taxon>Pseudomonadati</taxon>
        <taxon>Pseudomonadota</taxon>
        <taxon>Alphaproteobacteria</taxon>
        <taxon>Parvularculales</taxon>
        <taxon>Parvularculaceae</taxon>
        <taxon>Parvularcula</taxon>
    </lineage>
</organism>